<evidence type="ECO:0000256" key="8">
    <source>
        <dbReference type="ARBA" id="ARBA00022777"/>
    </source>
</evidence>
<keyword evidence="5 13" id="KW-0245">EGF-like domain</keyword>
<dbReference type="InterPro" id="IPR003609">
    <property type="entry name" value="Pan_app"/>
</dbReference>
<evidence type="ECO:0000256" key="9">
    <source>
        <dbReference type="ARBA" id="ARBA00023157"/>
    </source>
</evidence>
<evidence type="ECO:0000256" key="1">
    <source>
        <dbReference type="ARBA" id="ARBA00004251"/>
    </source>
</evidence>
<keyword evidence="19" id="KW-1185">Reference proteome</keyword>
<comment type="caution">
    <text evidence="18">The sequence shown here is derived from an EMBL/GenBank/DDBJ whole genome shotgun (WGS) entry which is preliminary data.</text>
</comment>
<dbReference type="Proteomes" id="UP001187471">
    <property type="component" value="Unassembled WGS sequence"/>
</dbReference>
<dbReference type="InterPro" id="IPR001480">
    <property type="entry name" value="Bulb-type_lectin_dom"/>
</dbReference>
<dbReference type="CDD" id="cd01098">
    <property type="entry name" value="PAN_AP_plant"/>
    <property type="match status" value="1"/>
</dbReference>
<evidence type="ECO:0000259" key="16">
    <source>
        <dbReference type="PROSITE" id="PS50927"/>
    </source>
</evidence>
<dbReference type="AlphaFoldDB" id="A0AA88R6B2"/>
<keyword evidence="3" id="KW-1003">Cell membrane</keyword>
<accession>A0AA88R6B2</accession>
<keyword evidence="4" id="KW-0723">Serine/threonine-protein kinase</keyword>
<keyword evidence="8" id="KW-0808">Transferase</keyword>
<evidence type="ECO:0000259" key="17">
    <source>
        <dbReference type="PROSITE" id="PS50948"/>
    </source>
</evidence>
<dbReference type="PROSITE" id="PS50026">
    <property type="entry name" value="EGF_3"/>
    <property type="match status" value="1"/>
</dbReference>
<evidence type="ECO:0000256" key="4">
    <source>
        <dbReference type="ARBA" id="ARBA00022527"/>
    </source>
</evidence>
<dbReference type="Gene3D" id="2.90.10.10">
    <property type="entry name" value="Bulb-type lectin domain"/>
    <property type="match status" value="2"/>
</dbReference>
<dbReference type="SUPFAM" id="SSF51110">
    <property type="entry name" value="alpha-D-mannose-specific plant lectins"/>
    <property type="match status" value="2"/>
</dbReference>
<feature type="domain" description="Apple" evidence="17">
    <location>
        <begin position="342"/>
        <end position="424"/>
    </location>
</feature>
<dbReference type="GO" id="GO:0030246">
    <property type="term" value="F:carbohydrate binding"/>
    <property type="evidence" value="ECO:0007669"/>
    <property type="project" value="UniProtKB-KW"/>
</dbReference>
<feature type="chain" id="PRO_5041701891" description="non-specific serine/threonine protein kinase" evidence="14">
    <location>
        <begin position="23"/>
        <end position="581"/>
    </location>
</feature>
<dbReference type="Pfam" id="PF00954">
    <property type="entry name" value="S_locus_glycop"/>
    <property type="match status" value="1"/>
</dbReference>
<evidence type="ECO:0000313" key="19">
    <source>
        <dbReference type="Proteomes" id="UP001187471"/>
    </source>
</evidence>
<evidence type="ECO:0000256" key="6">
    <source>
        <dbReference type="ARBA" id="ARBA00022729"/>
    </source>
</evidence>
<comment type="catalytic activity">
    <reaction evidence="11">
        <text>L-threonyl-[protein] + ATP = O-phospho-L-threonyl-[protein] + ADP + H(+)</text>
        <dbReference type="Rhea" id="RHEA:46608"/>
        <dbReference type="Rhea" id="RHEA-COMP:11060"/>
        <dbReference type="Rhea" id="RHEA-COMP:11605"/>
        <dbReference type="ChEBI" id="CHEBI:15378"/>
        <dbReference type="ChEBI" id="CHEBI:30013"/>
        <dbReference type="ChEBI" id="CHEBI:30616"/>
        <dbReference type="ChEBI" id="CHEBI:61977"/>
        <dbReference type="ChEBI" id="CHEBI:456216"/>
        <dbReference type="EC" id="2.7.11.1"/>
    </reaction>
</comment>
<dbReference type="Pfam" id="PF01453">
    <property type="entry name" value="B_lectin"/>
    <property type="match status" value="2"/>
</dbReference>
<evidence type="ECO:0000256" key="5">
    <source>
        <dbReference type="ARBA" id="ARBA00022536"/>
    </source>
</evidence>
<evidence type="ECO:0000256" key="12">
    <source>
        <dbReference type="ARBA" id="ARBA00048679"/>
    </source>
</evidence>
<evidence type="ECO:0000256" key="14">
    <source>
        <dbReference type="SAM" id="SignalP"/>
    </source>
</evidence>
<dbReference type="PROSITE" id="PS50948">
    <property type="entry name" value="PAN"/>
    <property type="match status" value="1"/>
</dbReference>
<keyword evidence="7" id="KW-0430">Lectin</keyword>
<evidence type="ECO:0000256" key="3">
    <source>
        <dbReference type="ARBA" id="ARBA00022475"/>
    </source>
</evidence>
<dbReference type="EMBL" id="JAVXUO010001805">
    <property type="protein sequence ID" value="KAK2978984.1"/>
    <property type="molecule type" value="Genomic_DNA"/>
</dbReference>
<sequence length="581" mass="64087">MDHHKECLFPTLVFLLLRIAASYDTITENQPLKDGEVLVSNGGYFALGFFSPRNSSANRYVGIWYNKVPELTVVWVANRDNPITDSSGVLSIDKDGNLVLVHKNQEVLWSTNASATTITNSSSAQLMDSGNLVLLQGGGKKVAWQSFDYPTNTMLPYMKLGLDRRTGLTRFLTSWKSGNDPGTGEYSFKMDPIGSPQFFLYRGSMRLWRTGPWNGIRWSGVPEMTPNFIFSISYVDNHDEVTIMYGLHNASIFSRMVVNESGTVQRLTWHEADRRWVAFWSVPKDQCDYFGHCGAFGDCDPYISAGEFECTCLPGFEPKLARDWYLRDGSNGCVRKRGGSACGNGVGFVKVPRVKVPDTSIATRVDESLGAKACEELCLSNCSCSGYSAANVSGAGSGCITWHGDMIDTRQYTNGGQDVFIRVDSVELESPSTVFLADSQDNGFALILEPITLSQTLVIDLQNPVHSQFDRDNPITDSSGVLSIDETENLVLNHKNQEGLWSTNASSTTITNSSSAQLVDSGNLLLFQGGGKKVVAWQSFDYPTNTMLPNMKLGLDWRTGLSRFLTSWRSGNDPGTGEYSY</sequence>
<feature type="domain" description="EGF-like" evidence="15">
    <location>
        <begin position="283"/>
        <end position="322"/>
    </location>
</feature>
<feature type="domain" description="Bulb-type lectin" evidence="16">
    <location>
        <begin position="419"/>
        <end position="539"/>
    </location>
</feature>
<dbReference type="GO" id="GO:0048544">
    <property type="term" value="P:recognition of pollen"/>
    <property type="evidence" value="ECO:0007669"/>
    <property type="project" value="InterPro"/>
</dbReference>
<feature type="domain" description="Bulb-type lectin" evidence="16">
    <location>
        <begin position="23"/>
        <end position="147"/>
    </location>
</feature>
<comment type="subcellular location">
    <subcellularLocation>
        <location evidence="1">Cell membrane</location>
        <topology evidence="1">Single-pass type I membrane protein</topology>
    </subcellularLocation>
</comment>
<dbReference type="InterPro" id="IPR036426">
    <property type="entry name" value="Bulb-type_lectin_dom_sf"/>
</dbReference>
<dbReference type="Pfam" id="PF08276">
    <property type="entry name" value="PAN_2"/>
    <property type="match status" value="1"/>
</dbReference>
<comment type="caution">
    <text evidence="13">Lacks conserved residue(s) required for the propagation of feature annotation.</text>
</comment>
<dbReference type="GO" id="GO:0004674">
    <property type="term" value="F:protein serine/threonine kinase activity"/>
    <property type="evidence" value="ECO:0007669"/>
    <property type="project" value="UniProtKB-KW"/>
</dbReference>
<keyword evidence="6 14" id="KW-0732">Signal</keyword>
<dbReference type="FunFam" id="2.90.10.10:FF:000003">
    <property type="entry name" value="G-type lectin S-receptor-like serine/threonine-protein kinase"/>
    <property type="match status" value="1"/>
</dbReference>
<feature type="signal peptide" evidence="14">
    <location>
        <begin position="1"/>
        <end position="22"/>
    </location>
</feature>
<evidence type="ECO:0000313" key="18">
    <source>
        <dbReference type="EMBL" id="KAK2978984.1"/>
    </source>
</evidence>
<dbReference type="InterPro" id="IPR000742">
    <property type="entry name" value="EGF"/>
</dbReference>
<keyword evidence="3" id="KW-0472">Membrane</keyword>
<dbReference type="GO" id="GO:0031625">
    <property type="term" value="F:ubiquitin protein ligase binding"/>
    <property type="evidence" value="ECO:0007669"/>
    <property type="project" value="UniProtKB-ARBA"/>
</dbReference>
<evidence type="ECO:0000259" key="15">
    <source>
        <dbReference type="PROSITE" id="PS50026"/>
    </source>
</evidence>
<dbReference type="PANTHER" id="PTHR32444:SF63">
    <property type="entry name" value="G-TYPE LECTIN S-RECEPTOR-LIKE SERINE_THREONINE-PROTEIN KINASE RKS1"/>
    <property type="match status" value="1"/>
</dbReference>
<organism evidence="18 19">
    <name type="scientific">Escallonia rubra</name>
    <dbReference type="NCBI Taxonomy" id="112253"/>
    <lineage>
        <taxon>Eukaryota</taxon>
        <taxon>Viridiplantae</taxon>
        <taxon>Streptophyta</taxon>
        <taxon>Embryophyta</taxon>
        <taxon>Tracheophyta</taxon>
        <taxon>Spermatophyta</taxon>
        <taxon>Magnoliopsida</taxon>
        <taxon>eudicotyledons</taxon>
        <taxon>Gunneridae</taxon>
        <taxon>Pentapetalae</taxon>
        <taxon>asterids</taxon>
        <taxon>campanulids</taxon>
        <taxon>Escalloniales</taxon>
        <taxon>Escalloniaceae</taxon>
        <taxon>Escallonia</taxon>
    </lineage>
</organism>
<evidence type="ECO:0000256" key="10">
    <source>
        <dbReference type="ARBA" id="ARBA00023180"/>
    </source>
</evidence>
<dbReference type="GO" id="GO:0005886">
    <property type="term" value="C:plasma membrane"/>
    <property type="evidence" value="ECO:0007669"/>
    <property type="project" value="UniProtKB-SubCell"/>
</dbReference>
<keyword evidence="8" id="KW-0418">Kinase</keyword>
<keyword evidence="9 13" id="KW-1015">Disulfide bond</keyword>
<evidence type="ECO:0000256" key="2">
    <source>
        <dbReference type="ARBA" id="ARBA00012513"/>
    </source>
</evidence>
<evidence type="ECO:0000256" key="13">
    <source>
        <dbReference type="PROSITE-ProRule" id="PRU00076"/>
    </source>
</evidence>
<dbReference type="InterPro" id="IPR000858">
    <property type="entry name" value="S_locus_glycoprot_dom"/>
</dbReference>
<dbReference type="PANTHER" id="PTHR32444">
    <property type="entry name" value="BULB-TYPE LECTIN DOMAIN-CONTAINING PROTEIN"/>
    <property type="match status" value="1"/>
</dbReference>
<dbReference type="SMART" id="SM00108">
    <property type="entry name" value="B_lectin"/>
    <property type="match status" value="2"/>
</dbReference>
<feature type="disulfide bond" evidence="13">
    <location>
        <begin position="293"/>
        <end position="310"/>
    </location>
</feature>
<keyword evidence="10" id="KW-0325">Glycoprotein</keyword>
<dbReference type="EC" id="2.7.11.1" evidence="2"/>
<name>A0AA88R6B2_9ASTE</name>
<protein>
    <recommendedName>
        <fullName evidence="2">non-specific serine/threonine protein kinase</fullName>
        <ecNumber evidence="2">2.7.11.1</ecNumber>
    </recommendedName>
</protein>
<dbReference type="CDD" id="cd00028">
    <property type="entry name" value="B_lectin"/>
    <property type="match status" value="1"/>
</dbReference>
<reference evidence="18" key="1">
    <citation type="submission" date="2022-12" db="EMBL/GenBank/DDBJ databases">
        <title>Draft genome assemblies for two species of Escallonia (Escalloniales).</title>
        <authorList>
            <person name="Chanderbali A."/>
            <person name="Dervinis C."/>
            <person name="Anghel I."/>
            <person name="Soltis D."/>
            <person name="Soltis P."/>
            <person name="Zapata F."/>
        </authorList>
    </citation>
    <scope>NUCLEOTIDE SEQUENCE</scope>
    <source>
        <strain evidence="18">UCBG92.1500</strain>
        <tissue evidence="18">Leaf</tissue>
    </source>
</reference>
<evidence type="ECO:0000256" key="11">
    <source>
        <dbReference type="ARBA" id="ARBA00047899"/>
    </source>
</evidence>
<evidence type="ECO:0000256" key="7">
    <source>
        <dbReference type="ARBA" id="ARBA00022734"/>
    </source>
</evidence>
<dbReference type="PROSITE" id="PS50927">
    <property type="entry name" value="BULB_LECTIN"/>
    <property type="match status" value="2"/>
</dbReference>
<gene>
    <name evidence="18" type="ORF">RJ640_017548</name>
</gene>
<proteinExistence type="predicted"/>
<dbReference type="SMART" id="SM00473">
    <property type="entry name" value="PAN_AP"/>
    <property type="match status" value="1"/>
</dbReference>
<comment type="catalytic activity">
    <reaction evidence="12">
        <text>L-seryl-[protein] + ATP = O-phospho-L-seryl-[protein] + ADP + H(+)</text>
        <dbReference type="Rhea" id="RHEA:17989"/>
        <dbReference type="Rhea" id="RHEA-COMP:9863"/>
        <dbReference type="Rhea" id="RHEA-COMP:11604"/>
        <dbReference type="ChEBI" id="CHEBI:15378"/>
        <dbReference type="ChEBI" id="CHEBI:29999"/>
        <dbReference type="ChEBI" id="CHEBI:30616"/>
        <dbReference type="ChEBI" id="CHEBI:83421"/>
        <dbReference type="ChEBI" id="CHEBI:456216"/>
        <dbReference type="EC" id="2.7.11.1"/>
    </reaction>
</comment>